<protein>
    <recommendedName>
        <fullName evidence="5">DivIVA protein</fullName>
    </recommendedName>
</protein>
<evidence type="ECO:0000313" key="3">
    <source>
        <dbReference type="EMBL" id="GIG06017.1"/>
    </source>
</evidence>
<name>A0A8J3P6Y9_9ACTN</name>
<feature type="region of interest" description="Disordered" evidence="2">
    <location>
        <begin position="373"/>
        <end position="461"/>
    </location>
</feature>
<accession>A0A8J3P6Y9</accession>
<keyword evidence="1" id="KW-0175">Coiled coil</keyword>
<feature type="coiled-coil region" evidence="1">
    <location>
        <begin position="36"/>
        <end position="77"/>
    </location>
</feature>
<feature type="compositionally biased region" description="Basic and acidic residues" evidence="2">
    <location>
        <begin position="452"/>
        <end position="461"/>
    </location>
</feature>
<proteinExistence type="predicted"/>
<keyword evidence="4" id="KW-1185">Reference proteome</keyword>
<sequence length="461" mass="51690">MSQGEDVLALRDDLAARPDFEVTLRGYDKRQVEQYIARINAEVSSLSAERERALGQVRDLTERLKRQHTDLSELAELRQRPAQVERASFRHLGPMVDQILELAEKQAEAITTTTAQQMAHHKDEAEKILADAREQADRLRVESEGALERAEQELKRVHEQNAQQAEHARAEADALVEAARVRVQQEVEAARAQTQQEVSQWKANVERELTELRAAAERELAGQRTAVNQKNAALHAEAQQHAADLRRRADDQNAAHQQQLTVVQQEIRARRQALAQLQAELDIAQQRLVQSRQDGATAERDVAQLQQRLSETTQELNHEMHRLEEARRSAESAERHAVAVRARVQREAERVANLAAAAVMAAAVGGVETGEYPRVQMRPNPRHSAAEPDEVEVHAEQVEPVLELEGPAQVEDAVAEPVEGEPEQRHHEGDPELAEYANGRRDGELAVPAQRQPERVGADVE</sequence>
<evidence type="ECO:0008006" key="5">
    <source>
        <dbReference type="Google" id="ProtNLM"/>
    </source>
</evidence>
<evidence type="ECO:0000256" key="2">
    <source>
        <dbReference type="SAM" id="MobiDB-lite"/>
    </source>
</evidence>
<dbReference type="EMBL" id="BONI01000019">
    <property type="protein sequence ID" value="GIG06017.1"/>
    <property type="molecule type" value="Genomic_DNA"/>
</dbReference>
<evidence type="ECO:0000256" key="1">
    <source>
        <dbReference type="SAM" id="Coils"/>
    </source>
</evidence>
<dbReference type="AlphaFoldDB" id="A0A8J3P6Y9"/>
<evidence type="ECO:0000313" key="4">
    <source>
        <dbReference type="Proteomes" id="UP000630887"/>
    </source>
</evidence>
<feature type="compositionally biased region" description="Basic and acidic residues" evidence="2">
    <location>
        <begin position="243"/>
        <end position="253"/>
    </location>
</feature>
<dbReference type="RefSeq" id="WP_203692409.1">
    <property type="nucleotide sequence ID" value="NZ_BAAALC010000018.1"/>
</dbReference>
<feature type="coiled-coil region" evidence="1">
    <location>
        <begin position="115"/>
        <end position="211"/>
    </location>
</feature>
<gene>
    <name evidence="3" type="ORF">Cco03nite_27170</name>
</gene>
<dbReference type="Proteomes" id="UP000630887">
    <property type="component" value="Unassembled WGS sequence"/>
</dbReference>
<reference evidence="3 4" key="1">
    <citation type="submission" date="2021-01" db="EMBL/GenBank/DDBJ databases">
        <title>Whole genome shotgun sequence of Catellatospora coxensis NBRC 107359.</title>
        <authorList>
            <person name="Komaki H."/>
            <person name="Tamura T."/>
        </authorList>
    </citation>
    <scope>NUCLEOTIDE SEQUENCE [LARGE SCALE GENOMIC DNA]</scope>
    <source>
        <strain evidence="3 4">NBRC 107359</strain>
    </source>
</reference>
<organism evidence="3 4">
    <name type="scientific">Catellatospora coxensis</name>
    <dbReference type="NCBI Taxonomy" id="310354"/>
    <lineage>
        <taxon>Bacteria</taxon>
        <taxon>Bacillati</taxon>
        <taxon>Actinomycetota</taxon>
        <taxon>Actinomycetes</taxon>
        <taxon>Micromonosporales</taxon>
        <taxon>Micromonosporaceae</taxon>
        <taxon>Catellatospora</taxon>
    </lineage>
</organism>
<comment type="caution">
    <text evidence="3">The sequence shown here is derived from an EMBL/GenBank/DDBJ whole genome shotgun (WGS) entry which is preliminary data.</text>
</comment>
<feature type="region of interest" description="Disordered" evidence="2">
    <location>
        <begin position="235"/>
        <end position="257"/>
    </location>
</feature>